<proteinExistence type="predicted"/>
<name>A0ABW4WWB5_9BACT</name>
<protein>
    <submittedName>
        <fullName evidence="1">Uncharacterized protein</fullName>
    </submittedName>
</protein>
<evidence type="ECO:0000313" key="1">
    <source>
        <dbReference type="EMBL" id="MFD2067029.1"/>
    </source>
</evidence>
<reference evidence="2" key="1">
    <citation type="journal article" date="2019" name="Int. J. Syst. Evol. Microbiol.">
        <title>The Global Catalogue of Microorganisms (GCM) 10K type strain sequencing project: providing services to taxonomists for standard genome sequencing and annotation.</title>
        <authorList>
            <consortium name="The Broad Institute Genomics Platform"/>
            <consortium name="The Broad Institute Genome Sequencing Center for Infectious Disease"/>
            <person name="Wu L."/>
            <person name="Ma J."/>
        </authorList>
    </citation>
    <scope>NUCLEOTIDE SEQUENCE [LARGE SCALE GENOMIC DNA]</scope>
    <source>
        <strain evidence="2">JCM 16545</strain>
    </source>
</reference>
<evidence type="ECO:0000313" key="2">
    <source>
        <dbReference type="Proteomes" id="UP001597369"/>
    </source>
</evidence>
<gene>
    <name evidence="1" type="ORF">ACFSKU_09050</name>
</gene>
<accession>A0ABW4WWB5</accession>
<dbReference type="EMBL" id="JBHUHV010000027">
    <property type="protein sequence ID" value="MFD2067029.1"/>
    <property type="molecule type" value="Genomic_DNA"/>
</dbReference>
<comment type="caution">
    <text evidence="1">The sequence shown here is derived from an EMBL/GenBank/DDBJ whole genome shotgun (WGS) entry which is preliminary data.</text>
</comment>
<dbReference type="Proteomes" id="UP001597369">
    <property type="component" value="Unassembled WGS sequence"/>
</dbReference>
<sequence>MGEEIINSLIELVKAESSPKDIALNLGNILYFEEFNDGVNQSRFNIESKFGLKSLVAIDNSGHLDWISLDGKNLQLPFKYLENLAFQTRKHYNTYDSVSDVQFVFYPMKEPTINGIFTWVDESIANRKKKDELFVDNVILHFSKKKGPMPSREWLYMVDVPEDILKQNNLHIRGMLHQGETTIEDESTPNTSKISILSKLRNLLK</sequence>
<keyword evidence="2" id="KW-1185">Reference proteome</keyword>
<dbReference type="RefSeq" id="WP_229963160.1">
    <property type="nucleotide sequence ID" value="NZ_JAJJWI010000071.1"/>
</dbReference>
<organism evidence="1 2">
    <name type="scientific">Pontibacter silvestris</name>
    <dbReference type="NCBI Taxonomy" id="2305183"/>
    <lineage>
        <taxon>Bacteria</taxon>
        <taxon>Pseudomonadati</taxon>
        <taxon>Bacteroidota</taxon>
        <taxon>Cytophagia</taxon>
        <taxon>Cytophagales</taxon>
        <taxon>Hymenobacteraceae</taxon>
        <taxon>Pontibacter</taxon>
    </lineage>
</organism>